<comment type="similarity">
    <text evidence="1">Belongs to the PEP-utilizing enzyme family.</text>
</comment>
<dbReference type="InterPro" id="IPR013815">
    <property type="entry name" value="ATP_grasp_subdomain_1"/>
</dbReference>
<sequence length="1207" mass="135738">NSHIDEMKNSSTGRWYTIKKALFLCLYKIRQRRNKNKAVSAEDEHNGEEGREDRGYGQSLSPLQLEQVPQLDKDPYGIDSVYFGGMSDSGTRFAIRMARRHNRCAEIWLVLEIPGIGVLEHPVHPDTHVTNTSTNQYNAGGLRIEMIEPMKKWRVSFNGLLRWKATTDPFNFDSDIDAGVLADGLAKEKWTREFFRVLRSEHQTHYEQWGELSGKLSVEGHNEQFIRLTCVRDHSIGVRDWRQKYRYAIHFIFVESGLMIQTGVVSMPATMSNLKIGYLIYPSGETWPVSDIDIKLWEVAEDKTPKTQYSFNFKAGKKNYHVEVEGETTPIWYHHDDRGSKIYEIFSRYKVNGRKAYGITEFHYRNFDGPSYSQAESVPLICSPPRSDLDMYQEALTLTFDSIGCCSPDLVGGKGAQLGLLTQIEEKVGGKVPRGFCLTMTAFNKQIEVSSALMYTLQKLDDLSSICSNAVEKIASFPVHEEIERTAVKHRLLDRWKPSLVSKATVRHSGQEVVVLVGVVIQEMVPSDISGVLFTNHPVTGSCNHMTIDATYGLGEAVVSGKVSPDSITVLRQWDGQVSISEISIGQKLTQVSIKDDGGVKEEAGTANSATCCLNDEQIIELSKMCIKIEEYLGSPRDVEWAVKDGKFYLLQARPITTLDRETDEDLIHEFDDPLVTGKELLTTGNIGEMMPGAITPLTHSTFKRAIDRGVNTYSEIAAGGPYVEFPAKMVLSCCGHNFINMNNVDAIGIYNIHGKKENAELNLLGQTLPELTVQEVQEYAGNFRSLYTRIITTFLYIFKSRKRERICEGWQKRLESYTVGQNAGNCEELYKDISRKLPDYDEIWSTGITKSANSGVWASAVIGIITQGKTEYEPQHWSDIALLLSKCDDVYSAEVPTAVQSLARAIAHQGLKERFLSSSDKDCVALLNDKNNTEVNKQYKTFMERHGHRYIREAELLERSWKAEPEKLVSVIKAILRSGSYEERQSCGLSVDEAMSQIQTPLGGFARFMLKKILIKGRKAVGQREFGKSVSVKLADKFKEAYWQLADMMTREGRLPEKDLLFYLTHSEIGKLVETRSPKLVSKAFRRRKIFPKLMKLKFPKFSVGPPIPVRLPVCSGKVTGIARVVKSLEEADNIERDDILIVSYTDVGWSPYFPLIAGLVTEMGGLLSHGAVVAREYGMPCLVNVPNATQLFNSGISVVACSNFF</sequence>
<dbReference type="AlphaFoldDB" id="A0AA89C6J8"/>
<dbReference type="Pfam" id="PF00391">
    <property type="entry name" value="PEP-utilizers"/>
    <property type="match status" value="1"/>
</dbReference>
<dbReference type="Pfam" id="PF01326">
    <property type="entry name" value="PPDK_N"/>
    <property type="match status" value="1"/>
</dbReference>
<protein>
    <recommendedName>
        <fullName evidence="7">Phosphoenolpyruvate synthase</fullName>
    </recommendedName>
</protein>
<dbReference type="SUPFAM" id="SSF56059">
    <property type="entry name" value="Glutathione synthetase ATP-binding domain-like"/>
    <property type="match status" value="1"/>
</dbReference>
<evidence type="ECO:0000259" key="4">
    <source>
        <dbReference type="Pfam" id="PF01326"/>
    </source>
</evidence>
<dbReference type="InterPro" id="IPR036637">
    <property type="entry name" value="Phosphohistidine_dom_sf"/>
</dbReference>
<evidence type="ECO:0000256" key="1">
    <source>
        <dbReference type="ARBA" id="ARBA00007837"/>
    </source>
</evidence>
<dbReference type="EMBL" id="VSWD01000001">
    <property type="protein sequence ID" value="KAK3108445.1"/>
    <property type="molecule type" value="Genomic_DNA"/>
</dbReference>
<dbReference type="GO" id="GO:0005524">
    <property type="term" value="F:ATP binding"/>
    <property type="evidence" value="ECO:0007669"/>
    <property type="project" value="InterPro"/>
</dbReference>
<gene>
    <name evidence="5" type="ORF">FSP39_008087</name>
</gene>
<organism evidence="5 6">
    <name type="scientific">Pinctada imbricata</name>
    <name type="common">Atlantic pearl-oyster</name>
    <name type="synonym">Pinctada martensii</name>
    <dbReference type="NCBI Taxonomy" id="66713"/>
    <lineage>
        <taxon>Eukaryota</taxon>
        <taxon>Metazoa</taxon>
        <taxon>Spiralia</taxon>
        <taxon>Lophotrochozoa</taxon>
        <taxon>Mollusca</taxon>
        <taxon>Bivalvia</taxon>
        <taxon>Autobranchia</taxon>
        <taxon>Pteriomorphia</taxon>
        <taxon>Pterioida</taxon>
        <taxon>Pterioidea</taxon>
        <taxon>Pteriidae</taxon>
        <taxon>Pinctada</taxon>
    </lineage>
</organism>
<comment type="caution">
    <text evidence="5">The sequence shown here is derived from an EMBL/GenBank/DDBJ whole genome shotgun (WGS) entry which is preliminary data.</text>
</comment>
<reference evidence="5" key="1">
    <citation type="submission" date="2019-08" db="EMBL/GenBank/DDBJ databases">
        <title>The improved chromosome-level genome for the pearl oyster Pinctada fucata martensii using PacBio sequencing and Hi-C.</title>
        <authorList>
            <person name="Zheng Z."/>
        </authorList>
    </citation>
    <scope>NUCLEOTIDE SEQUENCE</scope>
    <source>
        <strain evidence="5">ZZ-2019</strain>
        <tissue evidence="5">Adductor muscle</tissue>
    </source>
</reference>
<keyword evidence="6" id="KW-1185">Reference proteome</keyword>
<dbReference type="InterPro" id="IPR008279">
    <property type="entry name" value="PEP-util_enz_mobile_dom"/>
</dbReference>
<dbReference type="PANTHER" id="PTHR43615:SF1">
    <property type="entry name" value="PPDK_N DOMAIN-CONTAINING PROTEIN"/>
    <property type="match status" value="1"/>
</dbReference>
<dbReference type="SUPFAM" id="SSF52009">
    <property type="entry name" value="Phosphohistidine domain"/>
    <property type="match status" value="1"/>
</dbReference>
<dbReference type="Gene3D" id="3.30.1490.20">
    <property type="entry name" value="ATP-grasp fold, A domain"/>
    <property type="match status" value="1"/>
</dbReference>
<accession>A0AA89C6J8</accession>
<feature type="non-terminal residue" evidence="5">
    <location>
        <position position="1"/>
    </location>
</feature>
<evidence type="ECO:0000313" key="5">
    <source>
        <dbReference type="EMBL" id="KAK3108445.1"/>
    </source>
</evidence>
<dbReference type="Gene3D" id="3.50.30.10">
    <property type="entry name" value="Phosphohistidine domain"/>
    <property type="match status" value="1"/>
</dbReference>
<dbReference type="InterPro" id="IPR051549">
    <property type="entry name" value="PEP_Utilizing_Enz"/>
</dbReference>
<dbReference type="Gene3D" id="3.30.470.20">
    <property type="entry name" value="ATP-grasp fold, B domain"/>
    <property type="match status" value="1"/>
</dbReference>
<evidence type="ECO:0000259" key="3">
    <source>
        <dbReference type="Pfam" id="PF00391"/>
    </source>
</evidence>
<dbReference type="GO" id="GO:0016301">
    <property type="term" value="F:kinase activity"/>
    <property type="evidence" value="ECO:0007669"/>
    <property type="project" value="InterPro"/>
</dbReference>
<feature type="region of interest" description="Disordered" evidence="2">
    <location>
        <begin position="36"/>
        <end position="57"/>
    </location>
</feature>
<name>A0AA89C6J8_PINIB</name>
<feature type="domain" description="PEP-utilising enzyme mobile" evidence="3">
    <location>
        <begin position="1137"/>
        <end position="1201"/>
    </location>
</feature>
<dbReference type="Proteomes" id="UP001186944">
    <property type="component" value="Unassembled WGS sequence"/>
</dbReference>
<feature type="domain" description="Pyruvate phosphate dikinase AMP/ATP-binding" evidence="4">
    <location>
        <begin position="515"/>
        <end position="668"/>
    </location>
</feature>
<dbReference type="PANTHER" id="PTHR43615">
    <property type="entry name" value="PHOSPHOENOLPYRUVATE SYNTHASE-RELATED"/>
    <property type="match status" value="1"/>
</dbReference>
<dbReference type="InterPro" id="IPR002192">
    <property type="entry name" value="PPDK_AMP/ATP-bd"/>
</dbReference>
<proteinExistence type="inferred from homology"/>
<feature type="compositionally biased region" description="Basic and acidic residues" evidence="2">
    <location>
        <begin position="40"/>
        <end position="55"/>
    </location>
</feature>
<evidence type="ECO:0008006" key="7">
    <source>
        <dbReference type="Google" id="ProtNLM"/>
    </source>
</evidence>
<evidence type="ECO:0000313" key="6">
    <source>
        <dbReference type="Proteomes" id="UP001186944"/>
    </source>
</evidence>
<evidence type="ECO:0000256" key="2">
    <source>
        <dbReference type="SAM" id="MobiDB-lite"/>
    </source>
</evidence>